<proteinExistence type="predicted"/>
<sequence>MIPGRPGVSDLRASDRMAAMVPETPGLRSCFRVTAVLVCIRKKKRSTCGTLETAVAHEILCSNKLFIAALSDNPTTLTGCSYYPLYEGSMLKASYEFLSLWII</sequence>
<keyword evidence="2" id="KW-1185">Reference proteome</keyword>
<protein>
    <submittedName>
        <fullName evidence="1">Uncharacterized protein</fullName>
    </submittedName>
</protein>
<organism evidence="1 2">
    <name type="scientific">Chelonia mydas</name>
    <name type="common">Green sea-turtle</name>
    <name type="synonym">Chelonia agassizi</name>
    <dbReference type="NCBI Taxonomy" id="8469"/>
    <lineage>
        <taxon>Eukaryota</taxon>
        <taxon>Metazoa</taxon>
        <taxon>Chordata</taxon>
        <taxon>Craniata</taxon>
        <taxon>Vertebrata</taxon>
        <taxon>Euteleostomi</taxon>
        <taxon>Archelosauria</taxon>
        <taxon>Testudinata</taxon>
        <taxon>Testudines</taxon>
        <taxon>Cryptodira</taxon>
        <taxon>Durocryptodira</taxon>
        <taxon>Americhelydia</taxon>
        <taxon>Chelonioidea</taxon>
        <taxon>Cheloniidae</taxon>
        <taxon>Chelonia</taxon>
    </lineage>
</organism>
<dbReference type="Proteomes" id="UP000031443">
    <property type="component" value="Unassembled WGS sequence"/>
</dbReference>
<gene>
    <name evidence="1" type="ORF">UY3_07179</name>
</gene>
<evidence type="ECO:0000313" key="2">
    <source>
        <dbReference type="Proteomes" id="UP000031443"/>
    </source>
</evidence>
<reference evidence="2" key="1">
    <citation type="journal article" date="2013" name="Nat. Genet.">
        <title>The draft genomes of soft-shell turtle and green sea turtle yield insights into the development and evolution of the turtle-specific body plan.</title>
        <authorList>
            <person name="Wang Z."/>
            <person name="Pascual-Anaya J."/>
            <person name="Zadissa A."/>
            <person name="Li W."/>
            <person name="Niimura Y."/>
            <person name="Huang Z."/>
            <person name="Li C."/>
            <person name="White S."/>
            <person name="Xiong Z."/>
            <person name="Fang D."/>
            <person name="Wang B."/>
            <person name="Ming Y."/>
            <person name="Chen Y."/>
            <person name="Zheng Y."/>
            <person name="Kuraku S."/>
            <person name="Pignatelli M."/>
            <person name="Herrero J."/>
            <person name="Beal K."/>
            <person name="Nozawa M."/>
            <person name="Li Q."/>
            <person name="Wang J."/>
            <person name="Zhang H."/>
            <person name="Yu L."/>
            <person name="Shigenobu S."/>
            <person name="Wang J."/>
            <person name="Liu J."/>
            <person name="Flicek P."/>
            <person name="Searle S."/>
            <person name="Wang J."/>
            <person name="Kuratani S."/>
            <person name="Yin Y."/>
            <person name="Aken B."/>
            <person name="Zhang G."/>
            <person name="Irie N."/>
        </authorList>
    </citation>
    <scope>NUCLEOTIDE SEQUENCE [LARGE SCALE GENOMIC DNA]</scope>
</reference>
<evidence type="ECO:0000313" key="1">
    <source>
        <dbReference type="EMBL" id="EMP35647.1"/>
    </source>
</evidence>
<dbReference type="EMBL" id="KB528134">
    <property type="protein sequence ID" value="EMP35647.1"/>
    <property type="molecule type" value="Genomic_DNA"/>
</dbReference>
<accession>M7C572</accession>
<name>M7C572_CHEMY</name>
<dbReference type="AlphaFoldDB" id="M7C572"/>